<dbReference type="AlphaFoldDB" id="A0AAD5MLL2"/>
<dbReference type="PROSITE" id="PS50084">
    <property type="entry name" value="KH_TYPE_1"/>
    <property type="match status" value="1"/>
</dbReference>
<dbReference type="Gene3D" id="3.30.1370.10">
    <property type="entry name" value="K Homology domain, type 1"/>
    <property type="match status" value="1"/>
</dbReference>
<dbReference type="Pfam" id="PF00013">
    <property type="entry name" value="KH_1"/>
    <property type="match status" value="1"/>
</dbReference>
<dbReference type="InterPro" id="IPR004088">
    <property type="entry name" value="KH_dom_type_1"/>
</dbReference>
<reference evidence="4" key="1">
    <citation type="submission" date="2021-06" db="EMBL/GenBank/DDBJ databases">
        <title>Parelaphostrongylus tenuis whole genome reference sequence.</title>
        <authorList>
            <person name="Garwood T.J."/>
            <person name="Larsen P.A."/>
            <person name="Fountain-Jones N.M."/>
            <person name="Garbe J.R."/>
            <person name="Macchietto M.G."/>
            <person name="Kania S.A."/>
            <person name="Gerhold R.W."/>
            <person name="Richards J.E."/>
            <person name="Wolf T.M."/>
        </authorList>
    </citation>
    <scope>NUCLEOTIDE SEQUENCE</scope>
    <source>
        <strain evidence="4">MNPRO001-30</strain>
        <tissue evidence="4">Meninges</tissue>
    </source>
</reference>
<evidence type="ECO:0000259" key="3">
    <source>
        <dbReference type="SMART" id="SM00322"/>
    </source>
</evidence>
<evidence type="ECO:0000256" key="1">
    <source>
        <dbReference type="ARBA" id="ARBA00022737"/>
    </source>
</evidence>
<name>A0AAD5MLL2_PARTN</name>
<evidence type="ECO:0000313" key="5">
    <source>
        <dbReference type="Proteomes" id="UP001196413"/>
    </source>
</evidence>
<dbReference type="InterPro" id="IPR036612">
    <property type="entry name" value="KH_dom_type_1_sf"/>
</dbReference>
<accession>A0AAD5MLL2</accession>
<gene>
    <name evidence="4" type="ORF">KIN20_005781</name>
</gene>
<evidence type="ECO:0000256" key="2">
    <source>
        <dbReference type="PROSITE-ProRule" id="PRU00117"/>
    </source>
</evidence>
<dbReference type="CDD" id="cd22434">
    <property type="entry name" value="KH-I_HNRNPK_rpt3"/>
    <property type="match status" value="1"/>
</dbReference>
<sequence length="148" mass="15836">MGGPISLRGGLGPDLRYERGLALARDYDTGPYGSPIGGPPSYGGGHLSYGGYPGHNSIQTTQVTIPSDLGGTIIGRGGDRINRIREESGAQIQLEPSTGQEERVITITGTQTQIHAAQYLLQQCVRQSAAGRKYIEQQQAGHHGHHHR</sequence>
<dbReference type="Proteomes" id="UP001196413">
    <property type="component" value="Unassembled WGS sequence"/>
</dbReference>
<feature type="domain" description="K Homology" evidence="3">
    <location>
        <begin position="57"/>
        <end position="126"/>
    </location>
</feature>
<dbReference type="InterPro" id="IPR004087">
    <property type="entry name" value="KH_dom"/>
</dbReference>
<dbReference type="PANTHER" id="PTHR10288">
    <property type="entry name" value="KH DOMAIN CONTAINING RNA BINDING PROTEIN"/>
    <property type="match status" value="1"/>
</dbReference>
<protein>
    <recommendedName>
        <fullName evidence="3">K Homology domain-containing protein</fullName>
    </recommendedName>
</protein>
<organism evidence="4 5">
    <name type="scientific">Parelaphostrongylus tenuis</name>
    <name type="common">Meningeal worm</name>
    <dbReference type="NCBI Taxonomy" id="148309"/>
    <lineage>
        <taxon>Eukaryota</taxon>
        <taxon>Metazoa</taxon>
        <taxon>Ecdysozoa</taxon>
        <taxon>Nematoda</taxon>
        <taxon>Chromadorea</taxon>
        <taxon>Rhabditida</taxon>
        <taxon>Rhabditina</taxon>
        <taxon>Rhabditomorpha</taxon>
        <taxon>Strongyloidea</taxon>
        <taxon>Metastrongylidae</taxon>
        <taxon>Parelaphostrongylus</taxon>
    </lineage>
</organism>
<comment type="caution">
    <text evidence="4">The sequence shown here is derived from an EMBL/GenBank/DDBJ whole genome shotgun (WGS) entry which is preliminary data.</text>
</comment>
<keyword evidence="1" id="KW-0677">Repeat</keyword>
<dbReference type="GO" id="GO:0003723">
    <property type="term" value="F:RNA binding"/>
    <property type="evidence" value="ECO:0007669"/>
    <property type="project" value="UniProtKB-UniRule"/>
</dbReference>
<keyword evidence="5" id="KW-1185">Reference proteome</keyword>
<evidence type="ECO:0000313" key="4">
    <source>
        <dbReference type="EMBL" id="KAJ1350071.1"/>
    </source>
</evidence>
<proteinExistence type="predicted"/>
<dbReference type="EMBL" id="JAHQIW010000795">
    <property type="protein sequence ID" value="KAJ1350071.1"/>
    <property type="molecule type" value="Genomic_DNA"/>
</dbReference>
<keyword evidence="2" id="KW-0694">RNA-binding</keyword>
<dbReference type="SUPFAM" id="SSF54791">
    <property type="entry name" value="Eukaryotic type KH-domain (KH-domain type I)"/>
    <property type="match status" value="1"/>
</dbReference>
<dbReference type="SMART" id="SM00322">
    <property type="entry name" value="KH"/>
    <property type="match status" value="1"/>
</dbReference>